<evidence type="ECO:0000256" key="3">
    <source>
        <dbReference type="ARBA" id="ARBA00022989"/>
    </source>
</evidence>
<evidence type="ECO:0000256" key="1">
    <source>
        <dbReference type="ARBA" id="ARBA00004370"/>
    </source>
</evidence>
<dbReference type="SUPFAM" id="SSF81321">
    <property type="entry name" value="Family A G protein-coupled receptor-like"/>
    <property type="match status" value="1"/>
</dbReference>
<feature type="transmembrane region" description="Helical" evidence="5">
    <location>
        <begin position="150"/>
        <end position="168"/>
    </location>
</feature>
<organism evidence="7 8">
    <name type="scientific">Caenorhabditis nigoni</name>
    <dbReference type="NCBI Taxonomy" id="1611254"/>
    <lineage>
        <taxon>Eukaryota</taxon>
        <taxon>Metazoa</taxon>
        <taxon>Ecdysozoa</taxon>
        <taxon>Nematoda</taxon>
        <taxon>Chromadorea</taxon>
        <taxon>Rhabditida</taxon>
        <taxon>Rhabditina</taxon>
        <taxon>Rhabditomorpha</taxon>
        <taxon>Rhabditoidea</taxon>
        <taxon>Rhabditidae</taxon>
        <taxon>Peloderinae</taxon>
        <taxon>Caenorhabditis</taxon>
    </lineage>
</organism>
<dbReference type="PANTHER" id="PTHR47088:SF1">
    <property type="entry name" value="G-PROTEIN COUPLED RECEPTORS FAMILY 1 PROFILE DOMAIN-CONTAINING PROTEIN-RELATED"/>
    <property type="match status" value="1"/>
</dbReference>
<sequence>MRGCSANCILIGIAFNDLIRLSVIVRDKISLFWFAPFICEETAGDELWIRELQRDILEQTSVWLGVFLALLRLLILKKSRPNQWISKPACGYCIVIFVYSISITLSSLFYFKVNLVFFNNLSKKTKCPVVTEKLLDKLDTMELFSGGSQMAIILIYPVLAVSLIYLIRNSTTDLVLKRRYVERIRAAKMILIMTVFYFICCAPYGILDFVILLTPENQYLWVLIDKGGVFTTILFCLNSISHCFLNFAMSSRYRETAKQLYGCRTWNKVELARPSTTCK</sequence>
<protein>
    <recommendedName>
        <fullName evidence="6">G-protein coupled receptors family 1 profile domain-containing protein</fullName>
    </recommendedName>
</protein>
<reference evidence="8" key="1">
    <citation type="submission" date="2017-10" db="EMBL/GenBank/DDBJ databases">
        <title>Rapid genome shrinkage in a self-fertile nematode reveals novel sperm competition proteins.</title>
        <authorList>
            <person name="Yin D."/>
            <person name="Schwarz E.M."/>
            <person name="Thomas C.G."/>
            <person name="Felde R.L."/>
            <person name="Korf I.F."/>
            <person name="Cutter A.D."/>
            <person name="Schartner C.M."/>
            <person name="Ralston E.J."/>
            <person name="Meyer B.J."/>
            <person name="Haag E.S."/>
        </authorList>
    </citation>
    <scope>NUCLEOTIDE SEQUENCE [LARGE SCALE GENOMIC DNA]</scope>
    <source>
        <strain evidence="8">JU1422</strain>
    </source>
</reference>
<evidence type="ECO:0000256" key="5">
    <source>
        <dbReference type="SAM" id="Phobius"/>
    </source>
</evidence>
<evidence type="ECO:0000313" key="7">
    <source>
        <dbReference type="EMBL" id="PIC23767.1"/>
    </source>
</evidence>
<dbReference type="PANTHER" id="PTHR47088">
    <property type="entry name" value="SERPENTINE RECEPTOR, CLASS W"/>
    <property type="match status" value="1"/>
</dbReference>
<feature type="transmembrane region" description="Helical" evidence="5">
    <location>
        <begin position="60"/>
        <end position="77"/>
    </location>
</feature>
<comment type="caution">
    <text evidence="7">The sequence shown here is derived from an EMBL/GenBank/DDBJ whole genome shotgun (WGS) entry which is preliminary data.</text>
</comment>
<dbReference type="InterPro" id="IPR017452">
    <property type="entry name" value="GPCR_Rhodpsn_7TM"/>
</dbReference>
<feature type="domain" description="G-protein coupled receptors family 1 profile" evidence="6">
    <location>
        <begin position="1"/>
        <end position="246"/>
    </location>
</feature>
<dbReference type="Pfam" id="PF10324">
    <property type="entry name" value="7TM_GPCR_Srw"/>
    <property type="match status" value="1"/>
</dbReference>
<keyword evidence="2 5" id="KW-0812">Transmembrane</keyword>
<evidence type="ECO:0000259" key="6">
    <source>
        <dbReference type="PROSITE" id="PS50262"/>
    </source>
</evidence>
<dbReference type="Proteomes" id="UP000230233">
    <property type="component" value="Chromosome V"/>
</dbReference>
<dbReference type="GO" id="GO:0016020">
    <property type="term" value="C:membrane"/>
    <property type="evidence" value="ECO:0007669"/>
    <property type="project" value="UniProtKB-SubCell"/>
</dbReference>
<evidence type="ECO:0000313" key="8">
    <source>
        <dbReference type="Proteomes" id="UP000230233"/>
    </source>
</evidence>
<evidence type="ECO:0000256" key="2">
    <source>
        <dbReference type="ARBA" id="ARBA00022692"/>
    </source>
</evidence>
<dbReference type="PROSITE" id="PS50262">
    <property type="entry name" value="G_PROTEIN_RECEP_F1_2"/>
    <property type="match status" value="1"/>
</dbReference>
<dbReference type="GO" id="GO:0008528">
    <property type="term" value="F:G protein-coupled peptide receptor activity"/>
    <property type="evidence" value="ECO:0007669"/>
    <property type="project" value="InterPro"/>
</dbReference>
<keyword evidence="3 5" id="KW-1133">Transmembrane helix</keyword>
<feature type="transmembrane region" description="Helical" evidence="5">
    <location>
        <begin position="227"/>
        <end position="248"/>
    </location>
</feature>
<dbReference type="CDD" id="cd00637">
    <property type="entry name" value="7tm_classA_rhodopsin-like"/>
    <property type="match status" value="1"/>
</dbReference>
<feature type="transmembrane region" description="Helical" evidence="5">
    <location>
        <begin position="189"/>
        <end position="207"/>
    </location>
</feature>
<gene>
    <name evidence="7" type="primary">Cnig_chr_V.g17349</name>
    <name evidence="7" type="ORF">B9Z55_017349</name>
</gene>
<comment type="subcellular location">
    <subcellularLocation>
        <location evidence="1">Membrane</location>
    </subcellularLocation>
</comment>
<keyword evidence="8" id="KW-1185">Reference proteome</keyword>
<accession>A0A2G5T962</accession>
<proteinExistence type="predicted"/>
<dbReference type="Gene3D" id="1.20.1070.10">
    <property type="entry name" value="Rhodopsin 7-helix transmembrane proteins"/>
    <property type="match status" value="1"/>
</dbReference>
<dbReference type="EMBL" id="PDUG01000005">
    <property type="protein sequence ID" value="PIC23767.1"/>
    <property type="molecule type" value="Genomic_DNA"/>
</dbReference>
<dbReference type="InterPro" id="IPR019427">
    <property type="entry name" value="7TM_GPCR_serpentine_rcpt_Srw"/>
</dbReference>
<dbReference type="AlphaFoldDB" id="A0A2G5T962"/>
<name>A0A2G5T962_9PELO</name>
<keyword evidence="4 5" id="KW-0472">Membrane</keyword>
<evidence type="ECO:0000256" key="4">
    <source>
        <dbReference type="ARBA" id="ARBA00023136"/>
    </source>
</evidence>
<feature type="transmembrane region" description="Helical" evidence="5">
    <location>
        <begin position="89"/>
        <end position="111"/>
    </location>
</feature>